<evidence type="ECO:0008006" key="15">
    <source>
        <dbReference type="Google" id="ProtNLM"/>
    </source>
</evidence>
<evidence type="ECO:0000313" key="14">
    <source>
        <dbReference type="Proteomes" id="UP001141806"/>
    </source>
</evidence>
<comment type="cofactor">
    <cofactor evidence="1 10">
        <name>heme</name>
        <dbReference type="ChEBI" id="CHEBI:30413"/>
    </cofactor>
</comment>
<proteinExistence type="inferred from homology"/>
<keyword evidence="3 10" id="KW-0349">Heme</keyword>
<dbReference type="InterPro" id="IPR017972">
    <property type="entry name" value="Cyt_P450_CS"/>
</dbReference>
<evidence type="ECO:0000256" key="12">
    <source>
        <dbReference type="SAM" id="Phobius"/>
    </source>
</evidence>
<feature type="transmembrane region" description="Helical" evidence="12">
    <location>
        <begin position="37"/>
        <end position="55"/>
    </location>
</feature>
<comment type="similarity">
    <text evidence="11">Belongs to the cytochrome P450 family.</text>
</comment>
<evidence type="ECO:0000256" key="3">
    <source>
        <dbReference type="ARBA" id="ARBA00022617"/>
    </source>
</evidence>
<keyword evidence="6 12" id="KW-1133">Transmembrane helix</keyword>
<evidence type="ECO:0000256" key="9">
    <source>
        <dbReference type="ARBA" id="ARBA00023136"/>
    </source>
</evidence>
<dbReference type="InterPro" id="IPR036396">
    <property type="entry name" value="Cyt_P450_sf"/>
</dbReference>
<keyword evidence="4 12" id="KW-0812">Transmembrane</keyword>
<keyword evidence="7 11" id="KW-0560">Oxidoreductase</keyword>
<comment type="caution">
    <text evidence="13">The sequence shown here is derived from an EMBL/GenBank/DDBJ whole genome shotgun (WGS) entry which is preliminary data.</text>
</comment>
<accession>A0A9Q0KPE3</accession>
<keyword evidence="5 10" id="KW-0479">Metal-binding</keyword>
<dbReference type="PANTHER" id="PTHR47947">
    <property type="entry name" value="CYTOCHROME P450 82C3-RELATED"/>
    <property type="match status" value="1"/>
</dbReference>
<dbReference type="PROSITE" id="PS00086">
    <property type="entry name" value="CYTOCHROME_P450"/>
    <property type="match status" value="1"/>
</dbReference>
<evidence type="ECO:0000256" key="5">
    <source>
        <dbReference type="ARBA" id="ARBA00022723"/>
    </source>
</evidence>
<evidence type="ECO:0000256" key="10">
    <source>
        <dbReference type="PIRSR" id="PIRSR602401-1"/>
    </source>
</evidence>
<organism evidence="13 14">
    <name type="scientific">Protea cynaroides</name>
    <dbReference type="NCBI Taxonomy" id="273540"/>
    <lineage>
        <taxon>Eukaryota</taxon>
        <taxon>Viridiplantae</taxon>
        <taxon>Streptophyta</taxon>
        <taxon>Embryophyta</taxon>
        <taxon>Tracheophyta</taxon>
        <taxon>Spermatophyta</taxon>
        <taxon>Magnoliopsida</taxon>
        <taxon>Proteales</taxon>
        <taxon>Proteaceae</taxon>
        <taxon>Protea</taxon>
    </lineage>
</organism>
<name>A0A9Q0KPE3_9MAGN</name>
<dbReference type="PANTHER" id="PTHR47947:SF26">
    <property type="entry name" value="CYTOCHROME P450"/>
    <property type="match status" value="1"/>
</dbReference>
<evidence type="ECO:0000256" key="2">
    <source>
        <dbReference type="ARBA" id="ARBA00004370"/>
    </source>
</evidence>
<comment type="subcellular location">
    <subcellularLocation>
        <location evidence="2">Membrane</location>
    </subcellularLocation>
</comment>
<protein>
    <recommendedName>
        <fullName evidence="15">Cytochrome P450</fullName>
    </recommendedName>
</protein>
<keyword evidence="11" id="KW-0503">Monooxygenase</keyword>
<dbReference type="InterPro" id="IPR050651">
    <property type="entry name" value="Plant_Cytochrome_P450_Monoox"/>
</dbReference>
<dbReference type="GO" id="GO:0004497">
    <property type="term" value="F:monooxygenase activity"/>
    <property type="evidence" value="ECO:0007669"/>
    <property type="project" value="UniProtKB-KW"/>
</dbReference>
<dbReference type="GO" id="GO:0016020">
    <property type="term" value="C:membrane"/>
    <property type="evidence" value="ECO:0007669"/>
    <property type="project" value="UniProtKB-SubCell"/>
</dbReference>
<evidence type="ECO:0000256" key="11">
    <source>
        <dbReference type="RuleBase" id="RU000461"/>
    </source>
</evidence>
<dbReference type="PRINTS" id="PR00385">
    <property type="entry name" value="P450"/>
</dbReference>
<feature type="binding site" description="axial binding residue" evidence="10">
    <location>
        <position position="490"/>
    </location>
    <ligand>
        <name>heme</name>
        <dbReference type="ChEBI" id="CHEBI:30413"/>
    </ligand>
    <ligandPart>
        <name>Fe</name>
        <dbReference type="ChEBI" id="CHEBI:18248"/>
    </ligandPart>
</feature>
<evidence type="ECO:0000256" key="1">
    <source>
        <dbReference type="ARBA" id="ARBA00001971"/>
    </source>
</evidence>
<evidence type="ECO:0000256" key="7">
    <source>
        <dbReference type="ARBA" id="ARBA00023002"/>
    </source>
</evidence>
<reference evidence="13" key="1">
    <citation type="journal article" date="2023" name="Plant J.">
        <title>The genome of the king protea, Protea cynaroides.</title>
        <authorList>
            <person name="Chang J."/>
            <person name="Duong T.A."/>
            <person name="Schoeman C."/>
            <person name="Ma X."/>
            <person name="Roodt D."/>
            <person name="Barker N."/>
            <person name="Li Z."/>
            <person name="Van de Peer Y."/>
            <person name="Mizrachi E."/>
        </authorList>
    </citation>
    <scope>NUCLEOTIDE SEQUENCE</scope>
    <source>
        <tissue evidence="13">Young leaves</tissue>
    </source>
</reference>
<evidence type="ECO:0000313" key="13">
    <source>
        <dbReference type="EMBL" id="KAJ4973899.1"/>
    </source>
</evidence>
<keyword evidence="8 10" id="KW-0408">Iron</keyword>
<keyword evidence="9 12" id="KW-0472">Membrane</keyword>
<dbReference type="InterPro" id="IPR002401">
    <property type="entry name" value="Cyt_P450_E_grp-I"/>
</dbReference>
<dbReference type="FunFam" id="1.10.630.10:FF:000026">
    <property type="entry name" value="Cytochrome P450 82C4"/>
    <property type="match status" value="1"/>
</dbReference>
<dbReference type="AlphaFoldDB" id="A0A9Q0KPE3"/>
<dbReference type="PRINTS" id="PR00463">
    <property type="entry name" value="EP450I"/>
</dbReference>
<dbReference type="CDD" id="cd20654">
    <property type="entry name" value="CYP82"/>
    <property type="match status" value="1"/>
</dbReference>
<dbReference type="Proteomes" id="UP001141806">
    <property type="component" value="Unassembled WGS sequence"/>
</dbReference>
<dbReference type="EMBL" id="JAMYWD010000004">
    <property type="protein sequence ID" value="KAJ4973899.1"/>
    <property type="molecule type" value="Genomic_DNA"/>
</dbReference>
<dbReference type="InterPro" id="IPR001128">
    <property type="entry name" value="Cyt_P450"/>
</dbReference>
<dbReference type="Pfam" id="PF00067">
    <property type="entry name" value="p450"/>
    <property type="match status" value="1"/>
</dbReference>
<evidence type="ECO:0000256" key="8">
    <source>
        <dbReference type="ARBA" id="ARBA00023004"/>
    </source>
</evidence>
<gene>
    <name evidence="13" type="ORF">NE237_007073</name>
</gene>
<keyword evidence="14" id="KW-1185">Reference proteome</keyword>
<dbReference type="GO" id="GO:0020037">
    <property type="term" value="F:heme binding"/>
    <property type="evidence" value="ECO:0007669"/>
    <property type="project" value="InterPro"/>
</dbReference>
<dbReference type="Gene3D" id="1.10.630.10">
    <property type="entry name" value="Cytochrome P450"/>
    <property type="match status" value="1"/>
</dbReference>
<evidence type="ECO:0000256" key="4">
    <source>
        <dbReference type="ARBA" id="ARBA00022692"/>
    </source>
</evidence>
<dbReference type="OrthoDB" id="2789670at2759"/>
<dbReference type="GO" id="GO:0005506">
    <property type="term" value="F:iron ion binding"/>
    <property type="evidence" value="ECO:0007669"/>
    <property type="project" value="InterPro"/>
</dbReference>
<dbReference type="GO" id="GO:0016705">
    <property type="term" value="F:oxidoreductase activity, acting on paired donors, with incorporation or reduction of molecular oxygen"/>
    <property type="evidence" value="ECO:0007669"/>
    <property type="project" value="InterPro"/>
</dbReference>
<sequence length="551" mass="62455">MTRRYFGFGCAYISEQSQVVNLHLVTSQSHLTIMETLLQFLAVMFSFLIFLYYLLERRSRNTNQRLAPEAIGAWPIIGHLLLLRGNSIPHITLGTLADKYGPAFTIRLGMQRALVVSSWEVAKECFSTNDGALATRPKAIGTKLMGYNYALFGLTHYGNYWREIRKITTLHLLSNRRLEMLQHIRLSETKAFIKELCKGGQNGSLVDMKKWFGDLTFNIVVRMLVGKRYFGTESSAADAEEALRCQEGVREFAYYIGLFVVSDAFPSLEGLDLQGYEKAMKRTAKKLDSVLEGWLKEHKQKRISADYDKAKQGDQDFMDVMMSIMEESKLDGYDPDTVIKATCLSLILGGNDTTLVTFTWVLSLLINNRHALKRAQDELDMHVGRERQVDESDIVKLEYLQAIVKETLRLYPAAPLAAAHEAIKECTIAGYHVPVGTRIVPNLYKIQRDPRMWSYPSEFRPERFLTSHVDIDLRGQHFEFLPFGSGRRMCPGISFALQVLHLGLARLLHGFEFTTPSGEPVDMTESPGLTNMKATALEVLVSPRLPSRLYG</sequence>
<dbReference type="SUPFAM" id="SSF48264">
    <property type="entry name" value="Cytochrome P450"/>
    <property type="match status" value="1"/>
</dbReference>
<evidence type="ECO:0000256" key="6">
    <source>
        <dbReference type="ARBA" id="ARBA00022989"/>
    </source>
</evidence>